<organism evidence="1 2">
    <name type="scientific">Arctium lappa</name>
    <name type="common">Greater burdock</name>
    <name type="synonym">Lappa major</name>
    <dbReference type="NCBI Taxonomy" id="4217"/>
    <lineage>
        <taxon>Eukaryota</taxon>
        <taxon>Viridiplantae</taxon>
        <taxon>Streptophyta</taxon>
        <taxon>Embryophyta</taxon>
        <taxon>Tracheophyta</taxon>
        <taxon>Spermatophyta</taxon>
        <taxon>Magnoliopsida</taxon>
        <taxon>eudicotyledons</taxon>
        <taxon>Gunneridae</taxon>
        <taxon>Pentapetalae</taxon>
        <taxon>asterids</taxon>
        <taxon>campanulids</taxon>
        <taxon>Asterales</taxon>
        <taxon>Asteraceae</taxon>
        <taxon>Carduoideae</taxon>
        <taxon>Cardueae</taxon>
        <taxon>Arctiinae</taxon>
        <taxon>Arctium</taxon>
    </lineage>
</organism>
<sequence length="198" mass="21390">MEIHGSSTPVALSGVTTGEVSVSTNINTTAVATSFDILDASASFSDESGIQPLSMTTLSGIPNVQPLTSYTSGATRNQSGHTDSTSYLLALKDVAYKQCETNEAQSKQSKREGFSNQFPLSLRSFTNPRLSSIITIFKVVQSFAIVRFKRFLAEIMQLSLFVTTSFTLQGISTGSTSNSVSSIPSFQYVYEMRVYASL</sequence>
<proteinExistence type="predicted"/>
<accession>A0ACB8Y9D2</accession>
<name>A0ACB8Y9D2_ARCLA</name>
<dbReference type="EMBL" id="CM042059">
    <property type="protein sequence ID" value="KAI3681649.1"/>
    <property type="molecule type" value="Genomic_DNA"/>
</dbReference>
<reference evidence="1 2" key="2">
    <citation type="journal article" date="2022" name="Mol. Ecol. Resour.">
        <title>The genomes of chicory, endive, great burdock and yacon provide insights into Asteraceae paleo-polyploidization history and plant inulin production.</title>
        <authorList>
            <person name="Fan W."/>
            <person name="Wang S."/>
            <person name="Wang H."/>
            <person name="Wang A."/>
            <person name="Jiang F."/>
            <person name="Liu H."/>
            <person name="Zhao H."/>
            <person name="Xu D."/>
            <person name="Zhang Y."/>
        </authorList>
    </citation>
    <scope>NUCLEOTIDE SEQUENCE [LARGE SCALE GENOMIC DNA]</scope>
    <source>
        <strain evidence="2">cv. Niubang</strain>
    </source>
</reference>
<evidence type="ECO:0000313" key="1">
    <source>
        <dbReference type="EMBL" id="KAI3681649.1"/>
    </source>
</evidence>
<reference evidence="2" key="1">
    <citation type="journal article" date="2022" name="Mol. Ecol. Resour.">
        <title>The genomes of chicory, endive, great burdock and yacon provide insights into Asteraceae palaeo-polyploidization history and plant inulin production.</title>
        <authorList>
            <person name="Fan W."/>
            <person name="Wang S."/>
            <person name="Wang H."/>
            <person name="Wang A."/>
            <person name="Jiang F."/>
            <person name="Liu H."/>
            <person name="Zhao H."/>
            <person name="Xu D."/>
            <person name="Zhang Y."/>
        </authorList>
    </citation>
    <scope>NUCLEOTIDE SEQUENCE [LARGE SCALE GENOMIC DNA]</scope>
    <source>
        <strain evidence="2">cv. Niubang</strain>
    </source>
</reference>
<dbReference type="Proteomes" id="UP001055879">
    <property type="component" value="Linkage Group LG13"/>
</dbReference>
<gene>
    <name evidence="1" type="ORF">L6452_36451</name>
</gene>
<keyword evidence="2" id="KW-1185">Reference proteome</keyword>
<comment type="caution">
    <text evidence="1">The sequence shown here is derived from an EMBL/GenBank/DDBJ whole genome shotgun (WGS) entry which is preliminary data.</text>
</comment>
<evidence type="ECO:0000313" key="2">
    <source>
        <dbReference type="Proteomes" id="UP001055879"/>
    </source>
</evidence>
<protein>
    <submittedName>
        <fullName evidence="1">Uncharacterized protein</fullName>
    </submittedName>
</protein>